<keyword evidence="2" id="KW-1185">Reference proteome</keyword>
<sequence length="227" mass="25857">MSIREHPDEAITRASVELSKASLCIQNCCTSILQLLTIRKEEKRSRMQVDRENRRRMFWAGLLMQALAVLPGDTDLDMKNLSDIEDVVSMCASLVAIDAESGIVRLIHYTTQEYFSWMRERWLPGARVDIATTCTTYRICLFQALEVAAARTTRASKPGRTDTCFWTMPRNTVGAMLQKLKKRLPTKYVISCRAQPLYGLLLKFYGSQAFAFVATARNTHEKPLHCI</sequence>
<reference evidence="1" key="1">
    <citation type="journal article" date="2020" name="Stud. Mycol.">
        <title>101 Dothideomycetes genomes: a test case for predicting lifestyles and emergence of pathogens.</title>
        <authorList>
            <person name="Haridas S."/>
            <person name="Albert R."/>
            <person name="Binder M."/>
            <person name="Bloem J."/>
            <person name="Labutti K."/>
            <person name="Salamov A."/>
            <person name="Andreopoulos B."/>
            <person name="Baker S."/>
            <person name="Barry K."/>
            <person name="Bills G."/>
            <person name="Bluhm B."/>
            <person name="Cannon C."/>
            <person name="Castanera R."/>
            <person name="Culley D."/>
            <person name="Daum C."/>
            <person name="Ezra D."/>
            <person name="Gonzalez J."/>
            <person name="Henrissat B."/>
            <person name="Kuo A."/>
            <person name="Liang C."/>
            <person name="Lipzen A."/>
            <person name="Lutzoni F."/>
            <person name="Magnuson J."/>
            <person name="Mondo S."/>
            <person name="Nolan M."/>
            <person name="Ohm R."/>
            <person name="Pangilinan J."/>
            <person name="Park H.-J."/>
            <person name="Ramirez L."/>
            <person name="Alfaro M."/>
            <person name="Sun H."/>
            <person name="Tritt A."/>
            <person name="Yoshinaga Y."/>
            <person name="Zwiers L.-H."/>
            <person name="Turgeon B."/>
            <person name="Goodwin S."/>
            <person name="Spatafora J."/>
            <person name="Crous P."/>
            <person name="Grigoriev I."/>
        </authorList>
    </citation>
    <scope>NUCLEOTIDE SEQUENCE</scope>
    <source>
        <strain evidence="1">CBS 121739</strain>
    </source>
</reference>
<dbReference type="AlphaFoldDB" id="A0A6A6VP71"/>
<proteinExistence type="predicted"/>
<dbReference type="OrthoDB" id="195446at2759"/>
<dbReference type="GeneID" id="54489678"/>
<accession>A0A6A6VP71</accession>
<dbReference type="Proteomes" id="UP000799437">
    <property type="component" value="Unassembled WGS sequence"/>
</dbReference>
<evidence type="ECO:0000313" key="1">
    <source>
        <dbReference type="EMBL" id="KAF2752428.1"/>
    </source>
</evidence>
<dbReference type="EMBL" id="ML996631">
    <property type="protein sequence ID" value="KAF2752428.1"/>
    <property type="molecule type" value="Genomic_DNA"/>
</dbReference>
<organism evidence="1 2">
    <name type="scientific">Pseudovirgaria hyperparasitica</name>
    <dbReference type="NCBI Taxonomy" id="470096"/>
    <lineage>
        <taxon>Eukaryota</taxon>
        <taxon>Fungi</taxon>
        <taxon>Dikarya</taxon>
        <taxon>Ascomycota</taxon>
        <taxon>Pezizomycotina</taxon>
        <taxon>Dothideomycetes</taxon>
        <taxon>Dothideomycetes incertae sedis</taxon>
        <taxon>Acrospermales</taxon>
        <taxon>Acrospermaceae</taxon>
        <taxon>Pseudovirgaria</taxon>
    </lineage>
</organism>
<protein>
    <submittedName>
        <fullName evidence="1">Uncharacterized protein</fullName>
    </submittedName>
</protein>
<name>A0A6A6VP71_9PEZI</name>
<gene>
    <name evidence="1" type="ORF">EJ05DRAFT_515649</name>
</gene>
<dbReference type="RefSeq" id="XP_033594886.1">
    <property type="nucleotide sequence ID" value="XM_033748624.1"/>
</dbReference>
<evidence type="ECO:0000313" key="2">
    <source>
        <dbReference type="Proteomes" id="UP000799437"/>
    </source>
</evidence>